<feature type="domain" description="GFO/IDH/MocA-like oxidoreductase" evidence="3">
    <location>
        <begin position="152"/>
        <end position="253"/>
    </location>
</feature>
<protein>
    <submittedName>
        <fullName evidence="4">Predicted dehydrogenase</fullName>
    </submittedName>
</protein>
<evidence type="ECO:0000313" key="4">
    <source>
        <dbReference type="EMBL" id="SDX21710.1"/>
    </source>
</evidence>
<dbReference type="InterPro" id="IPR000683">
    <property type="entry name" value="Gfo/Idh/MocA-like_OxRdtase_N"/>
</dbReference>
<feature type="domain" description="Gfo/Idh/MocA-like oxidoreductase N-terminal" evidence="2">
    <location>
        <begin position="18"/>
        <end position="130"/>
    </location>
</feature>
<evidence type="ECO:0000259" key="3">
    <source>
        <dbReference type="Pfam" id="PF22725"/>
    </source>
</evidence>
<dbReference type="GO" id="GO:0000166">
    <property type="term" value="F:nucleotide binding"/>
    <property type="evidence" value="ECO:0007669"/>
    <property type="project" value="InterPro"/>
</dbReference>
<name>A0A1H2ZVY2_9PSEU</name>
<evidence type="ECO:0000256" key="1">
    <source>
        <dbReference type="ARBA" id="ARBA00023002"/>
    </source>
</evidence>
<sequence length="310" mass="32711">MRKAAGSANRLPAVDTPLRVGLVGAGPWAKLIHAPGLADHPGTKLAAVWTRRPEPAKELADNYGAVAAGSFDELLDQVDAVAFAVPPSVQAELGVQAARAGKHLILEKPIAPDLASAERLADAVAEAGVASLVVLTLRFAAITREWLTDIAALGEWRGGTARWLSGALLGGVYEGSQWRTDEGALADIGPHAFDLLDAALGEITSVLAAHVTEDDLWQVLFEHDGGATSTATLSLRLPIDPTIVELSVYGEHGYRSLGRKPGSALESYVALLDDFAAMAASQTTEHPCDVRRGLHIQRLIHQARTLANAE</sequence>
<dbReference type="SUPFAM" id="SSF55347">
    <property type="entry name" value="Glyceraldehyde-3-phosphate dehydrogenase-like, C-terminal domain"/>
    <property type="match status" value="1"/>
</dbReference>
<gene>
    <name evidence="4" type="ORF">SAMN05421504_102695</name>
</gene>
<reference evidence="4 5" key="1">
    <citation type="submission" date="2016-10" db="EMBL/GenBank/DDBJ databases">
        <authorList>
            <person name="de Groot N.N."/>
        </authorList>
    </citation>
    <scope>NUCLEOTIDE SEQUENCE [LARGE SCALE GENOMIC DNA]</scope>
    <source>
        <strain evidence="4 5">CPCC 202699</strain>
    </source>
</reference>
<dbReference type="Gene3D" id="3.40.50.720">
    <property type="entry name" value="NAD(P)-binding Rossmann-like Domain"/>
    <property type="match status" value="1"/>
</dbReference>
<keyword evidence="5" id="KW-1185">Reference proteome</keyword>
<dbReference type="Pfam" id="PF01408">
    <property type="entry name" value="GFO_IDH_MocA"/>
    <property type="match status" value="1"/>
</dbReference>
<dbReference type="STRING" id="589385.SAMN05421504_102695"/>
<dbReference type="PANTHER" id="PTHR43818">
    <property type="entry name" value="BCDNA.GH03377"/>
    <property type="match status" value="1"/>
</dbReference>
<dbReference type="InterPro" id="IPR050463">
    <property type="entry name" value="Gfo/Idh/MocA_oxidrdct_glycsds"/>
</dbReference>
<dbReference type="Proteomes" id="UP000199515">
    <property type="component" value="Unassembled WGS sequence"/>
</dbReference>
<dbReference type="InterPro" id="IPR055170">
    <property type="entry name" value="GFO_IDH_MocA-like_dom"/>
</dbReference>
<proteinExistence type="predicted"/>
<dbReference type="GO" id="GO:0016491">
    <property type="term" value="F:oxidoreductase activity"/>
    <property type="evidence" value="ECO:0007669"/>
    <property type="project" value="UniProtKB-KW"/>
</dbReference>
<organism evidence="4 5">
    <name type="scientific">Amycolatopsis xylanica</name>
    <dbReference type="NCBI Taxonomy" id="589385"/>
    <lineage>
        <taxon>Bacteria</taxon>
        <taxon>Bacillati</taxon>
        <taxon>Actinomycetota</taxon>
        <taxon>Actinomycetes</taxon>
        <taxon>Pseudonocardiales</taxon>
        <taxon>Pseudonocardiaceae</taxon>
        <taxon>Amycolatopsis</taxon>
    </lineage>
</organism>
<accession>A0A1H2ZVY2</accession>
<dbReference type="AlphaFoldDB" id="A0A1H2ZVY2"/>
<evidence type="ECO:0000259" key="2">
    <source>
        <dbReference type="Pfam" id="PF01408"/>
    </source>
</evidence>
<dbReference type="Gene3D" id="3.30.360.10">
    <property type="entry name" value="Dihydrodipicolinate Reductase, domain 2"/>
    <property type="match status" value="1"/>
</dbReference>
<keyword evidence="1" id="KW-0560">Oxidoreductase</keyword>
<dbReference type="SUPFAM" id="SSF51735">
    <property type="entry name" value="NAD(P)-binding Rossmann-fold domains"/>
    <property type="match status" value="1"/>
</dbReference>
<dbReference type="EMBL" id="FNON01000002">
    <property type="protein sequence ID" value="SDX21710.1"/>
    <property type="molecule type" value="Genomic_DNA"/>
</dbReference>
<evidence type="ECO:0000313" key="5">
    <source>
        <dbReference type="Proteomes" id="UP000199515"/>
    </source>
</evidence>
<dbReference type="PANTHER" id="PTHR43818:SF11">
    <property type="entry name" value="BCDNA.GH03377"/>
    <property type="match status" value="1"/>
</dbReference>
<dbReference type="InterPro" id="IPR036291">
    <property type="entry name" value="NAD(P)-bd_dom_sf"/>
</dbReference>
<dbReference type="Pfam" id="PF22725">
    <property type="entry name" value="GFO_IDH_MocA_C3"/>
    <property type="match status" value="1"/>
</dbReference>